<reference evidence="3 4" key="1">
    <citation type="submission" date="2016-02" db="EMBL/GenBank/DDBJ databases">
        <title>Genome analysis of coral dinoflagellate symbionts highlights evolutionary adaptations to a symbiotic lifestyle.</title>
        <authorList>
            <person name="Aranda M."/>
            <person name="Li Y."/>
            <person name="Liew Y.J."/>
            <person name="Baumgarten S."/>
            <person name="Simakov O."/>
            <person name="Wilson M."/>
            <person name="Piel J."/>
            <person name="Ashoor H."/>
            <person name="Bougouffa S."/>
            <person name="Bajic V.B."/>
            <person name="Ryu T."/>
            <person name="Ravasi T."/>
            <person name="Bayer T."/>
            <person name="Micklem G."/>
            <person name="Kim H."/>
            <person name="Bhak J."/>
            <person name="Lajeunesse T.C."/>
            <person name="Voolstra C.R."/>
        </authorList>
    </citation>
    <scope>NUCLEOTIDE SEQUENCE [LARGE SCALE GENOMIC DNA]</scope>
    <source>
        <strain evidence="3 4">CCMP2467</strain>
    </source>
</reference>
<feature type="transmembrane region" description="Helical" evidence="2">
    <location>
        <begin position="67"/>
        <end position="86"/>
    </location>
</feature>
<organism evidence="3 4">
    <name type="scientific">Symbiodinium microadriaticum</name>
    <name type="common">Dinoflagellate</name>
    <name type="synonym">Zooxanthella microadriatica</name>
    <dbReference type="NCBI Taxonomy" id="2951"/>
    <lineage>
        <taxon>Eukaryota</taxon>
        <taxon>Sar</taxon>
        <taxon>Alveolata</taxon>
        <taxon>Dinophyceae</taxon>
        <taxon>Suessiales</taxon>
        <taxon>Symbiodiniaceae</taxon>
        <taxon>Symbiodinium</taxon>
    </lineage>
</organism>
<feature type="transmembrane region" description="Helical" evidence="2">
    <location>
        <begin position="98"/>
        <end position="117"/>
    </location>
</feature>
<evidence type="ECO:0000313" key="3">
    <source>
        <dbReference type="EMBL" id="OLP97353.1"/>
    </source>
</evidence>
<sequence>MEEASDAKTPLVDPKDDGDVKEKPKDDGDVKEKPKDDGDVKEKPKAAEPAEPAEPAKQVTIWDTFRGGITSTPVLILVLAIGANVYSRRDELEKDGQIWWLVPIMLVLSMVLGSVLVTKVENSEWRRNLRKEVAAEERKFMEKKGLSKQELDEAAITMGMQPGWRASTDYLPLEQLRTEWAFNYILWSIRDPFSLPRALGPPLWLRGLQSRPEPARRSEGTLSTPWRGKGLRCLHTVSTPESLPVRIRTISEEEASRVFKASGIHWNSSKAALLGTVGELRSVGLYARSVGLVAVASGYAGGPFCEGQLVKILEMSEEEAEGICLAWSAAMSPIADWGWPEHEAVFSPRELITIEEDLVKSGHNEVGTRLECSDGRCPLATANEKIPWEGEFTLRSDP</sequence>
<keyword evidence="2" id="KW-1133">Transmembrane helix</keyword>
<dbReference type="EMBL" id="LSRX01000436">
    <property type="protein sequence ID" value="OLP97353.1"/>
    <property type="molecule type" value="Genomic_DNA"/>
</dbReference>
<keyword evidence="2" id="KW-0472">Membrane</keyword>
<gene>
    <name evidence="3" type="ORF">AK812_SmicGene20321</name>
</gene>
<keyword evidence="2" id="KW-0812">Transmembrane</keyword>
<feature type="compositionally biased region" description="Basic and acidic residues" evidence="1">
    <location>
        <begin position="13"/>
        <end position="48"/>
    </location>
</feature>
<dbReference type="Proteomes" id="UP000186817">
    <property type="component" value="Unassembled WGS sequence"/>
</dbReference>
<dbReference type="OrthoDB" id="438635at2759"/>
<comment type="caution">
    <text evidence="3">The sequence shown here is derived from an EMBL/GenBank/DDBJ whole genome shotgun (WGS) entry which is preliminary data.</text>
</comment>
<evidence type="ECO:0000256" key="1">
    <source>
        <dbReference type="SAM" id="MobiDB-lite"/>
    </source>
</evidence>
<evidence type="ECO:0000313" key="4">
    <source>
        <dbReference type="Proteomes" id="UP000186817"/>
    </source>
</evidence>
<protein>
    <submittedName>
        <fullName evidence="3">Uncharacterized protein</fullName>
    </submittedName>
</protein>
<accession>A0A1Q9DQA6</accession>
<name>A0A1Q9DQA6_SYMMI</name>
<feature type="region of interest" description="Disordered" evidence="1">
    <location>
        <begin position="1"/>
        <end position="58"/>
    </location>
</feature>
<evidence type="ECO:0000256" key="2">
    <source>
        <dbReference type="SAM" id="Phobius"/>
    </source>
</evidence>
<keyword evidence="4" id="KW-1185">Reference proteome</keyword>
<proteinExistence type="predicted"/>
<dbReference type="AlphaFoldDB" id="A0A1Q9DQA6"/>